<dbReference type="GO" id="GO:0031145">
    <property type="term" value="P:anaphase-promoting complex-dependent catabolic process"/>
    <property type="evidence" value="ECO:0007669"/>
    <property type="project" value="InterPro"/>
</dbReference>
<dbReference type="Pfam" id="PF10471">
    <property type="entry name" value="ANAPC_CDC26"/>
    <property type="match status" value="1"/>
</dbReference>
<dbReference type="GO" id="GO:0005680">
    <property type="term" value="C:anaphase-promoting complex"/>
    <property type="evidence" value="ECO:0007669"/>
    <property type="project" value="InterPro"/>
</dbReference>
<reference evidence="4" key="1">
    <citation type="submission" date="2025-04" db="UniProtKB">
        <authorList>
            <consortium name="RefSeq"/>
        </authorList>
    </citation>
    <scope>IDENTIFICATION</scope>
    <source>
        <tissue evidence="4">Whole insect</tissue>
    </source>
</reference>
<protein>
    <submittedName>
        <fullName evidence="4">Anaphase-promoting complex subunit CDC26-like</fullName>
    </submittedName>
</protein>
<name>A0A6P7FAG9_DIAVI</name>
<evidence type="ECO:0000313" key="4">
    <source>
        <dbReference type="RefSeq" id="XP_028130588.1"/>
    </source>
</evidence>
<dbReference type="InterPro" id="IPR018860">
    <property type="entry name" value="APC_suCDC26"/>
</dbReference>
<dbReference type="GeneID" id="114326421"/>
<sequence>MLRRPPTSIELKLDDISEYEEMKQNKEKQQKSFSPPVWSVAPKTNKEIYARIGYVPPEHVQPHTNMM</sequence>
<dbReference type="OrthoDB" id="2422341at2759"/>
<accession>A0A6P7FAG9</accession>
<dbReference type="InParanoid" id="A0A6P7FAG9"/>
<evidence type="ECO:0000256" key="1">
    <source>
        <dbReference type="ARBA" id="ARBA00022786"/>
    </source>
</evidence>
<reference evidence="2" key="2">
    <citation type="submission" date="2025-05" db="UniProtKB">
        <authorList>
            <consortium name="EnsemblMetazoa"/>
        </authorList>
    </citation>
    <scope>IDENTIFICATION</scope>
</reference>
<dbReference type="RefSeq" id="XP_028130588.1">
    <property type="nucleotide sequence ID" value="XM_028274787.1"/>
</dbReference>
<keyword evidence="1" id="KW-0833">Ubl conjugation pathway</keyword>
<gene>
    <name evidence="4" type="primary">LOC114326421</name>
</gene>
<dbReference type="AlphaFoldDB" id="A0A6P7FAG9"/>
<organism evidence="4">
    <name type="scientific">Diabrotica virgifera virgifera</name>
    <name type="common">western corn rootworm</name>
    <dbReference type="NCBI Taxonomy" id="50390"/>
    <lineage>
        <taxon>Eukaryota</taxon>
        <taxon>Metazoa</taxon>
        <taxon>Ecdysozoa</taxon>
        <taxon>Arthropoda</taxon>
        <taxon>Hexapoda</taxon>
        <taxon>Insecta</taxon>
        <taxon>Pterygota</taxon>
        <taxon>Neoptera</taxon>
        <taxon>Endopterygota</taxon>
        <taxon>Coleoptera</taxon>
        <taxon>Polyphaga</taxon>
        <taxon>Cucujiformia</taxon>
        <taxon>Chrysomeloidea</taxon>
        <taxon>Chrysomelidae</taxon>
        <taxon>Galerucinae</taxon>
        <taxon>Diabroticina</taxon>
        <taxon>Diabroticites</taxon>
        <taxon>Diabrotica</taxon>
    </lineage>
</organism>
<dbReference type="KEGG" id="dvv:114326421"/>
<proteinExistence type="predicted"/>
<keyword evidence="3" id="KW-1185">Reference proteome</keyword>
<dbReference type="Proteomes" id="UP001652700">
    <property type="component" value="Unplaced"/>
</dbReference>
<evidence type="ECO:0000313" key="2">
    <source>
        <dbReference type="EnsemblMetazoa" id="XP_028130588.1"/>
    </source>
</evidence>
<dbReference type="EnsemblMetazoa" id="XM_028274787.2">
    <property type="protein sequence ID" value="XP_028130588.1"/>
    <property type="gene ID" value="LOC114326421"/>
</dbReference>
<evidence type="ECO:0000313" key="3">
    <source>
        <dbReference type="Proteomes" id="UP001652700"/>
    </source>
</evidence>